<dbReference type="AlphaFoldDB" id="A0A845HAM4"/>
<evidence type="ECO:0000313" key="1">
    <source>
        <dbReference type="EMBL" id="MYN15688.1"/>
    </source>
</evidence>
<protein>
    <submittedName>
        <fullName evidence="1">Uncharacterized protein</fullName>
    </submittedName>
</protein>
<dbReference type="RefSeq" id="WP_161088492.1">
    <property type="nucleotide sequence ID" value="NZ_WWCV01000003.1"/>
</dbReference>
<organism evidence="1 2">
    <name type="scientific">Duganella vulcania</name>
    <dbReference type="NCBI Taxonomy" id="2692166"/>
    <lineage>
        <taxon>Bacteria</taxon>
        <taxon>Pseudomonadati</taxon>
        <taxon>Pseudomonadota</taxon>
        <taxon>Betaproteobacteria</taxon>
        <taxon>Burkholderiales</taxon>
        <taxon>Oxalobacteraceae</taxon>
        <taxon>Telluria group</taxon>
        <taxon>Duganella</taxon>
    </lineage>
</organism>
<comment type="caution">
    <text evidence="1">The sequence shown here is derived from an EMBL/GenBank/DDBJ whole genome shotgun (WGS) entry which is preliminary data.</text>
</comment>
<evidence type="ECO:0000313" key="2">
    <source>
        <dbReference type="Proteomes" id="UP000484875"/>
    </source>
</evidence>
<accession>A0A845HAM4</accession>
<name>A0A845HAM4_9BURK</name>
<dbReference type="EMBL" id="WWCV01000003">
    <property type="protein sequence ID" value="MYN15688.1"/>
    <property type="molecule type" value="Genomic_DNA"/>
</dbReference>
<reference evidence="1 2" key="1">
    <citation type="submission" date="2019-12" db="EMBL/GenBank/DDBJ databases">
        <title>Novel species isolated from a subtropical stream in China.</title>
        <authorList>
            <person name="Lu H."/>
        </authorList>
    </citation>
    <scope>NUCLEOTIDE SEQUENCE [LARGE SCALE GENOMIC DNA]</scope>
    <source>
        <strain evidence="1 2">FT107W</strain>
    </source>
</reference>
<dbReference type="Proteomes" id="UP000484875">
    <property type="component" value="Unassembled WGS sequence"/>
</dbReference>
<keyword evidence="2" id="KW-1185">Reference proteome</keyword>
<gene>
    <name evidence="1" type="ORF">GTP81_02875</name>
</gene>
<sequence length="84" mass="9507">MARNRKMQMIVPLAADDVDLRDSRRVTKTLPEAVGALPAELNLRFKSDTPLFFADPSDPTIVIRKLRRKTSHGRFVGGKFVEIK</sequence>
<proteinExistence type="predicted"/>